<organism evidence="2 3">
    <name type="scientific">Lactuca sativa</name>
    <name type="common">Garden lettuce</name>
    <dbReference type="NCBI Taxonomy" id="4236"/>
    <lineage>
        <taxon>Eukaryota</taxon>
        <taxon>Viridiplantae</taxon>
        <taxon>Streptophyta</taxon>
        <taxon>Embryophyta</taxon>
        <taxon>Tracheophyta</taxon>
        <taxon>Spermatophyta</taxon>
        <taxon>Magnoliopsida</taxon>
        <taxon>eudicotyledons</taxon>
        <taxon>Gunneridae</taxon>
        <taxon>Pentapetalae</taxon>
        <taxon>asterids</taxon>
        <taxon>campanulids</taxon>
        <taxon>Asterales</taxon>
        <taxon>Asteraceae</taxon>
        <taxon>Cichorioideae</taxon>
        <taxon>Cichorieae</taxon>
        <taxon>Lactucinae</taxon>
        <taxon>Lactuca</taxon>
    </lineage>
</organism>
<evidence type="ECO:0000313" key="3">
    <source>
        <dbReference type="Proteomes" id="UP000235145"/>
    </source>
</evidence>
<feature type="region of interest" description="Disordered" evidence="1">
    <location>
        <begin position="58"/>
        <end position="98"/>
    </location>
</feature>
<gene>
    <name evidence="2" type="ORF">LSAT_V11C100030910</name>
</gene>
<reference evidence="2 3" key="1">
    <citation type="journal article" date="2017" name="Nat. Commun.">
        <title>Genome assembly with in vitro proximity ligation data and whole-genome triplication in lettuce.</title>
        <authorList>
            <person name="Reyes-Chin-Wo S."/>
            <person name="Wang Z."/>
            <person name="Yang X."/>
            <person name="Kozik A."/>
            <person name="Arikit S."/>
            <person name="Song C."/>
            <person name="Xia L."/>
            <person name="Froenicke L."/>
            <person name="Lavelle D.O."/>
            <person name="Truco M.J."/>
            <person name="Xia R."/>
            <person name="Zhu S."/>
            <person name="Xu C."/>
            <person name="Xu H."/>
            <person name="Xu X."/>
            <person name="Cox K."/>
            <person name="Korf I."/>
            <person name="Meyers B.C."/>
            <person name="Michelmore R.W."/>
        </authorList>
    </citation>
    <scope>NUCLEOTIDE SEQUENCE [LARGE SCALE GENOMIC DNA]</scope>
    <source>
        <strain evidence="3">cv. Salinas</strain>
        <tissue evidence="2">Seedlings</tissue>
    </source>
</reference>
<protein>
    <submittedName>
        <fullName evidence="2">Uncharacterized protein</fullName>
    </submittedName>
</protein>
<evidence type="ECO:0000256" key="1">
    <source>
        <dbReference type="SAM" id="MobiDB-lite"/>
    </source>
</evidence>
<sequence>MSCPCNKKTPSKESKDKTKFYEYHKSKTHDTIECTVLKREIDEKQLVGNIVDIAKELRAKFDEDEHQPKNQKDGGKGHERRPKILTITRPRPCSNRQS</sequence>
<feature type="compositionally biased region" description="Basic and acidic residues" evidence="1">
    <location>
        <begin position="58"/>
        <end position="77"/>
    </location>
</feature>
<proteinExistence type="predicted"/>
<dbReference type="AlphaFoldDB" id="A0A9R1WJ31"/>
<dbReference type="Proteomes" id="UP000235145">
    <property type="component" value="Unassembled WGS sequence"/>
</dbReference>
<evidence type="ECO:0000313" key="2">
    <source>
        <dbReference type="EMBL" id="KAJ0226160.1"/>
    </source>
</evidence>
<accession>A0A9R1WJ31</accession>
<comment type="caution">
    <text evidence="2">The sequence shown here is derived from an EMBL/GenBank/DDBJ whole genome shotgun (WGS) entry which is preliminary data.</text>
</comment>
<dbReference type="EMBL" id="NBSK02000001">
    <property type="protein sequence ID" value="KAJ0226160.1"/>
    <property type="molecule type" value="Genomic_DNA"/>
</dbReference>
<keyword evidence="3" id="KW-1185">Reference proteome</keyword>
<name>A0A9R1WJ31_LACSA</name>